<dbReference type="EMBL" id="JBHTIL010000006">
    <property type="protein sequence ID" value="MFD0927911.1"/>
    <property type="molecule type" value="Genomic_DNA"/>
</dbReference>
<feature type="domain" description="Major facilitator superfamily (MFS) profile" evidence="8">
    <location>
        <begin position="19"/>
        <end position="416"/>
    </location>
</feature>
<evidence type="ECO:0000256" key="2">
    <source>
        <dbReference type="ARBA" id="ARBA00022448"/>
    </source>
</evidence>
<keyword evidence="5 7" id="KW-1133">Transmembrane helix</keyword>
<name>A0ABW3GGL4_9NOCA</name>
<evidence type="ECO:0000256" key="3">
    <source>
        <dbReference type="ARBA" id="ARBA00022475"/>
    </source>
</evidence>
<evidence type="ECO:0000313" key="9">
    <source>
        <dbReference type="EMBL" id="MFD0927911.1"/>
    </source>
</evidence>
<dbReference type="PANTHER" id="PTHR23517">
    <property type="entry name" value="RESISTANCE PROTEIN MDTM, PUTATIVE-RELATED-RELATED"/>
    <property type="match status" value="1"/>
</dbReference>
<dbReference type="SUPFAM" id="SSF103473">
    <property type="entry name" value="MFS general substrate transporter"/>
    <property type="match status" value="1"/>
</dbReference>
<feature type="transmembrane region" description="Helical" evidence="7">
    <location>
        <begin position="357"/>
        <end position="380"/>
    </location>
</feature>
<evidence type="ECO:0000256" key="4">
    <source>
        <dbReference type="ARBA" id="ARBA00022692"/>
    </source>
</evidence>
<evidence type="ECO:0000256" key="6">
    <source>
        <dbReference type="ARBA" id="ARBA00023136"/>
    </source>
</evidence>
<evidence type="ECO:0000313" key="10">
    <source>
        <dbReference type="Proteomes" id="UP001597068"/>
    </source>
</evidence>
<dbReference type="InterPro" id="IPR036259">
    <property type="entry name" value="MFS_trans_sf"/>
</dbReference>
<dbReference type="InterPro" id="IPR050171">
    <property type="entry name" value="MFS_Transporters"/>
</dbReference>
<feature type="transmembrane region" description="Helical" evidence="7">
    <location>
        <begin position="179"/>
        <end position="198"/>
    </location>
</feature>
<accession>A0ABW3GGL4</accession>
<feature type="transmembrane region" description="Helical" evidence="7">
    <location>
        <begin position="319"/>
        <end position="345"/>
    </location>
</feature>
<evidence type="ECO:0000256" key="7">
    <source>
        <dbReference type="SAM" id="Phobius"/>
    </source>
</evidence>
<comment type="subcellular location">
    <subcellularLocation>
        <location evidence="1">Cell membrane</location>
        <topology evidence="1">Multi-pass membrane protein</topology>
    </subcellularLocation>
</comment>
<dbReference type="Gene3D" id="1.20.1250.20">
    <property type="entry name" value="MFS general substrate transporter like domains"/>
    <property type="match status" value="1"/>
</dbReference>
<keyword evidence="3" id="KW-1003">Cell membrane</keyword>
<proteinExistence type="predicted"/>
<evidence type="ECO:0000256" key="5">
    <source>
        <dbReference type="ARBA" id="ARBA00022989"/>
    </source>
</evidence>
<dbReference type="InterPro" id="IPR020846">
    <property type="entry name" value="MFS_dom"/>
</dbReference>
<dbReference type="Proteomes" id="UP001597068">
    <property type="component" value="Unassembled WGS sequence"/>
</dbReference>
<keyword evidence="10" id="KW-1185">Reference proteome</keyword>
<keyword evidence="6 7" id="KW-0472">Membrane</keyword>
<organism evidence="9 10">
    <name type="scientific">Williamsia deligens</name>
    <dbReference type="NCBI Taxonomy" id="321325"/>
    <lineage>
        <taxon>Bacteria</taxon>
        <taxon>Bacillati</taxon>
        <taxon>Actinomycetota</taxon>
        <taxon>Actinomycetes</taxon>
        <taxon>Mycobacteriales</taxon>
        <taxon>Nocardiaceae</taxon>
        <taxon>Williamsia</taxon>
    </lineage>
</organism>
<feature type="transmembrane region" description="Helical" evidence="7">
    <location>
        <begin position="20"/>
        <end position="42"/>
    </location>
</feature>
<dbReference type="PROSITE" id="PS50850">
    <property type="entry name" value="MFS"/>
    <property type="match status" value="1"/>
</dbReference>
<protein>
    <submittedName>
        <fullName evidence="9">MFS transporter</fullName>
    </submittedName>
</protein>
<feature type="transmembrane region" description="Helical" evidence="7">
    <location>
        <begin position="54"/>
        <end position="77"/>
    </location>
</feature>
<evidence type="ECO:0000256" key="1">
    <source>
        <dbReference type="ARBA" id="ARBA00004651"/>
    </source>
</evidence>
<feature type="transmembrane region" description="Helical" evidence="7">
    <location>
        <begin position="291"/>
        <end position="313"/>
    </location>
</feature>
<comment type="caution">
    <text evidence="9">The sequence shown here is derived from an EMBL/GenBank/DDBJ whole genome shotgun (WGS) entry which is preliminary data.</text>
</comment>
<dbReference type="Pfam" id="PF07690">
    <property type="entry name" value="MFS_1"/>
    <property type="match status" value="1"/>
</dbReference>
<gene>
    <name evidence="9" type="ORF">ACFQ04_19400</name>
</gene>
<dbReference type="RefSeq" id="WP_253648365.1">
    <property type="nucleotide sequence ID" value="NZ_BAAAMO010000001.1"/>
</dbReference>
<feature type="transmembrane region" description="Helical" evidence="7">
    <location>
        <begin position="226"/>
        <end position="247"/>
    </location>
</feature>
<feature type="transmembrane region" description="Helical" evidence="7">
    <location>
        <begin position="392"/>
        <end position="411"/>
    </location>
</feature>
<dbReference type="PANTHER" id="PTHR23517:SF2">
    <property type="entry name" value="MULTIDRUG RESISTANCE PROTEIN MDTH"/>
    <property type="match status" value="1"/>
</dbReference>
<evidence type="ECO:0000259" key="8">
    <source>
        <dbReference type="PROSITE" id="PS50850"/>
    </source>
</evidence>
<feature type="transmembrane region" description="Helical" evidence="7">
    <location>
        <begin position="259"/>
        <end position="279"/>
    </location>
</feature>
<feature type="transmembrane region" description="Helical" evidence="7">
    <location>
        <begin position="98"/>
        <end position="124"/>
    </location>
</feature>
<keyword evidence="2" id="KW-0813">Transport</keyword>
<dbReference type="InterPro" id="IPR011701">
    <property type="entry name" value="MFS"/>
</dbReference>
<sequence length="419" mass="42447">MTAPTPAAVVRGVVRSSSTVRLLVLTQLVFNTGFFMVLPYLAVHLTDGVGQGAAVVGAVLGLRTLMQQGLFVVGGAVADRFGARPVVVTGCLCRAAGFIALGWAGSLPAIVVSVCLTGFAGALFSPAVDAELAHATTDGASAGTAHAARLEGFALMNLGGQVGAAAGPVIGAALLTVDFRVVCVTSAAVFVVMSVVHLRMFPTGGRQSGIDRTSGEVRRILRDRTFVAFALVVSVQVVIYNQLYFLLPDAVEGAWGSQTPMGVLFAIAAITVVVAQLRVSAQVVDRAPGHVLAAGLGVVAVGPLVAALVPVSGLTGPPAVVVLAVFVFSAVGGQMIVGPALRAVIPALARGRHLGTHYGLCASVGGILVLPCSAAVGALVDHLPAEGIGAAVPWWSLAAWAAIAAVICRRWSVPALRGR</sequence>
<keyword evidence="4 7" id="KW-0812">Transmembrane</keyword>
<reference evidence="10" key="1">
    <citation type="journal article" date="2019" name="Int. J. Syst. Evol. Microbiol.">
        <title>The Global Catalogue of Microorganisms (GCM) 10K type strain sequencing project: providing services to taxonomists for standard genome sequencing and annotation.</title>
        <authorList>
            <consortium name="The Broad Institute Genomics Platform"/>
            <consortium name="The Broad Institute Genome Sequencing Center for Infectious Disease"/>
            <person name="Wu L."/>
            <person name="Ma J."/>
        </authorList>
    </citation>
    <scope>NUCLEOTIDE SEQUENCE [LARGE SCALE GENOMIC DNA]</scope>
    <source>
        <strain evidence="10">CCUG 50873</strain>
    </source>
</reference>